<accession>A0A814AIF5</accession>
<proteinExistence type="predicted"/>
<dbReference type="Gene3D" id="2.120.10.30">
    <property type="entry name" value="TolB, C-terminal domain"/>
    <property type="match status" value="1"/>
</dbReference>
<sequence>MCLKRHRKPISCLWKWLDMDLTTKYILESFDLHVLSSTCQQTMSMCRKDLNYTCLRFNQCGRIYIQMSTFDVTVLEGTTLVDANTVIAKSTTIGLSGPTSILVNKTVDNSIIVVGSADGQIVSMQVVSPVPKVVTGVEGSSCTATNKLHCPYGIAVDSIGSLYVADSQNYRVMRYAPNITSGVRIADAGNNQIVRWNVGDQSGVNIAGAVNGESTSGASMLNYPFSMGLNAEETFLYVVDNANQRIIRFQLI</sequence>
<dbReference type="SUPFAM" id="SSF101898">
    <property type="entry name" value="NHL repeat"/>
    <property type="match status" value="1"/>
</dbReference>
<reference evidence="1" key="1">
    <citation type="submission" date="2021-02" db="EMBL/GenBank/DDBJ databases">
        <authorList>
            <person name="Nowell W R."/>
        </authorList>
    </citation>
    <scope>NUCLEOTIDE SEQUENCE</scope>
</reference>
<keyword evidence="2" id="KW-1185">Reference proteome</keyword>
<evidence type="ECO:0000313" key="1">
    <source>
        <dbReference type="EMBL" id="CAF0915831.1"/>
    </source>
</evidence>
<dbReference type="EMBL" id="CAJNOR010000442">
    <property type="protein sequence ID" value="CAF0915831.1"/>
    <property type="molecule type" value="Genomic_DNA"/>
</dbReference>
<dbReference type="Proteomes" id="UP000663828">
    <property type="component" value="Unassembled WGS sequence"/>
</dbReference>
<dbReference type="Gene3D" id="2.40.10.500">
    <property type="match status" value="1"/>
</dbReference>
<name>A0A814AIF5_ADIRI</name>
<comment type="caution">
    <text evidence="1">The sequence shown here is derived from an EMBL/GenBank/DDBJ whole genome shotgun (WGS) entry which is preliminary data.</text>
</comment>
<gene>
    <name evidence="1" type="ORF">XAT740_LOCUS8774</name>
</gene>
<protein>
    <submittedName>
        <fullName evidence="1">Uncharacterized protein</fullName>
    </submittedName>
</protein>
<organism evidence="1 2">
    <name type="scientific">Adineta ricciae</name>
    <name type="common">Rotifer</name>
    <dbReference type="NCBI Taxonomy" id="249248"/>
    <lineage>
        <taxon>Eukaryota</taxon>
        <taxon>Metazoa</taxon>
        <taxon>Spiralia</taxon>
        <taxon>Gnathifera</taxon>
        <taxon>Rotifera</taxon>
        <taxon>Eurotatoria</taxon>
        <taxon>Bdelloidea</taxon>
        <taxon>Adinetida</taxon>
        <taxon>Adinetidae</taxon>
        <taxon>Adineta</taxon>
    </lineage>
</organism>
<dbReference type="AlphaFoldDB" id="A0A814AIF5"/>
<dbReference type="InterPro" id="IPR011042">
    <property type="entry name" value="6-blade_b-propeller_TolB-like"/>
</dbReference>
<evidence type="ECO:0000313" key="2">
    <source>
        <dbReference type="Proteomes" id="UP000663828"/>
    </source>
</evidence>